<dbReference type="Gene3D" id="3.90.550.10">
    <property type="entry name" value="Spore Coat Polysaccharide Biosynthesis Protein SpsA, Chain A"/>
    <property type="match status" value="1"/>
</dbReference>
<dbReference type="EMBL" id="MDGQ01000005">
    <property type="protein sequence ID" value="OEK05210.1"/>
    <property type="molecule type" value="Genomic_DNA"/>
</dbReference>
<organism evidence="1 2">
    <name type="scientific">Roseivirga misakiensis</name>
    <dbReference type="NCBI Taxonomy" id="1563681"/>
    <lineage>
        <taxon>Bacteria</taxon>
        <taxon>Pseudomonadati</taxon>
        <taxon>Bacteroidota</taxon>
        <taxon>Cytophagia</taxon>
        <taxon>Cytophagales</taxon>
        <taxon>Roseivirgaceae</taxon>
        <taxon>Roseivirga</taxon>
    </lineage>
</organism>
<sequence length="232" mass="26059">MSPTEITFFLPTRKGSSRVINKNTRNFAGIEGGLLALKLSQLIKSERISEIILSTNDEASMEVASMFSDPRLNVIERPEHLCLNTTALTDLINYVPEITSCPHVLWGHVTTPFVDGADYDQVVSAYFEALNEGYDSLVTVKELKNFLIDPESGAIINTAAEGKGRWPRTQDLKLIYEVNHAAFVSSVENYQKLGDRIGRKVRFHQQDAMTSLDIDWEDDYKIAEAVYLGLKQ</sequence>
<keyword evidence="1" id="KW-0808">Transferase</keyword>
<keyword evidence="2" id="KW-1185">Reference proteome</keyword>
<proteinExistence type="predicted"/>
<dbReference type="OrthoDB" id="9805604at2"/>
<name>A0A1E5T1G3_9BACT</name>
<dbReference type="PANTHER" id="PTHR21485">
    <property type="entry name" value="HAD SUPERFAMILY MEMBERS CMAS AND KDSC"/>
    <property type="match status" value="1"/>
</dbReference>
<dbReference type="PANTHER" id="PTHR21485:SF6">
    <property type="entry name" value="N-ACYLNEURAMINATE CYTIDYLYLTRANSFERASE-RELATED"/>
    <property type="match status" value="1"/>
</dbReference>
<dbReference type="RefSeq" id="WP_069836714.1">
    <property type="nucleotide sequence ID" value="NZ_MDGQ01000005.1"/>
</dbReference>
<gene>
    <name evidence="1" type="ORF">BFP71_17555</name>
</gene>
<dbReference type="AlphaFoldDB" id="A0A1E5T1G3"/>
<dbReference type="InterPro" id="IPR003329">
    <property type="entry name" value="Cytidylyl_trans"/>
</dbReference>
<dbReference type="SUPFAM" id="SSF53448">
    <property type="entry name" value="Nucleotide-diphospho-sugar transferases"/>
    <property type="match status" value="1"/>
</dbReference>
<dbReference type="InterPro" id="IPR050793">
    <property type="entry name" value="CMP-NeuNAc_synthase"/>
</dbReference>
<accession>A0A1E5T1G3</accession>
<comment type="caution">
    <text evidence="1">The sequence shown here is derived from an EMBL/GenBank/DDBJ whole genome shotgun (WGS) entry which is preliminary data.</text>
</comment>
<dbReference type="Pfam" id="PF02348">
    <property type="entry name" value="CTP_transf_3"/>
    <property type="match status" value="1"/>
</dbReference>
<dbReference type="InterPro" id="IPR029044">
    <property type="entry name" value="Nucleotide-diphossugar_trans"/>
</dbReference>
<keyword evidence="1" id="KW-0548">Nucleotidyltransferase</keyword>
<evidence type="ECO:0000313" key="2">
    <source>
        <dbReference type="Proteomes" id="UP000095552"/>
    </source>
</evidence>
<evidence type="ECO:0000313" key="1">
    <source>
        <dbReference type="EMBL" id="OEK05210.1"/>
    </source>
</evidence>
<dbReference type="Proteomes" id="UP000095552">
    <property type="component" value="Unassembled WGS sequence"/>
</dbReference>
<reference evidence="1 2" key="1">
    <citation type="submission" date="2016-08" db="EMBL/GenBank/DDBJ databases">
        <title>Draft genome of Fabibacter sp. strain SK-8.</title>
        <authorList>
            <person name="Wong S.-K."/>
            <person name="Hamasaki K."/>
            <person name="Yoshizawa S."/>
        </authorList>
    </citation>
    <scope>NUCLEOTIDE SEQUENCE [LARGE SCALE GENOMIC DNA]</scope>
    <source>
        <strain evidence="1 2">SK-8</strain>
    </source>
</reference>
<dbReference type="GO" id="GO:0008781">
    <property type="term" value="F:N-acylneuraminate cytidylyltransferase activity"/>
    <property type="evidence" value="ECO:0007669"/>
    <property type="project" value="TreeGrafter"/>
</dbReference>
<dbReference type="STRING" id="1563681.BFP71_17555"/>
<protein>
    <submittedName>
        <fullName evidence="1">Acylneuraminate cytidylyltransferase</fullName>
    </submittedName>
</protein>